<reference evidence="1 2" key="1">
    <citation type="journal article" date="2015" name="Genome Announc.">
        <title>Draft Genome Sequence of Filamentous Marine Cyanobacterium Lyngbya confervoides Strain BDU141951.</title>
        <authorList>
            <person name="Chandrababunaidu M.M."/>
            <person name="Sen D."/>
            <person name="Tripathy S."/>
        </authorList>
    </citation>
    <scope>NUCLEOTIDE SEQUENCE [LARGE SCALE GENOMIC DNA]</scope>
    <source>
        <strain evidence="1 2">BDU141951</strain>
    </source>
</reference>
<dbReference type="InterPro" id="IPR040871">
    <property type="entry name" value="HopA1"/>
</dbReference>
<protein>
    <submittedName>
        <fullName evidence="1">T3SS effector HopA1 family protein</fullName>
    </submittedName>
</protein>
<dbReference type="AlphaFoldDB" id="A0ABD4T5J6"/>
<comment type="caution">
    <text evidence="1">The sequence shown here is derived from an EMBL/GenBank/DDBJ whole genome shotgun (WGS) entry which is preliminary data.</text>
</comment>
<dbReference type="EMBL" id="JTHE03000080">
    <property type="protein sequence ID" value="MCM1983958.1"/>
    <property type="molecule type" value="Genomic_DNA"/>
</dbReference>
<organism evidence="1 2">
    <name type="scientific">Lyngbya confervoides BDU141951</name>
    <dbReference type="NCBI Taxonomy" id="1574623"/>
    <lineage>
        <taxon>Bacteria</taxon>
        <taxon>Bacillati</taxon>
        <taxon>Cyanobacteriota</taxon>
        <taxon>Cyanophyceae</taxon>
        <taxon>Oscillatoriophycideae</taxon>
        <taxon>Oscillatoriales</taxon>
        <taxon>Microcoleaceae</taxon>
        <taxon>Lyngbya</taxon>
    </lineage>
</organism>
<gene>
    <name evidence="1" type="ORF">QQ91_0014135</name>
</gene>
<dbReference type="Pfam" id="PF17914">
    <property type="entry name" value="HopA1"/>
    <property type="match status" value="1"/>
</dbReference>
<evidence type="ECO:0000313" key="2">
    <source>
        <dbReference type="Proteomes" id="UP000031561"/>
    </source>
</evidence>
<dbReference type="Proteomes" id="UP000031561">
    <property type="component" value="Unassembled WGS sequence"/>
</dbReference>
<keyword evidence="2" id="KW-1185">Reference proteome</keyword>
<proteinExistence type="predicted"/>
<name>A0ABD4T5J6_9CYAN</name>
<evidence type="ECO:0000313" key="1">
    <source>
        <dbReference type="EMBL" id="MCM1983958.1"/>
    </source>
</evidence>
<accession>A0ABD4T5J6</accession>
<dbReference type="RefSeq" id="WP_166282790.1">
    <property type="nucleotide sequence ID" value="NZ_JTHE03000080.1"/>
</dbReference>
<sequence>MSSPSAAQIISALADEISINAAGALESKCAEDQDLIDTANLSWTQIPADQSHERRRILRDFLYHKLYQPLGNPSDSEVSGSCEDWSGAQTPSHLYRLLQDHNCGHGYDDSGWEILGLDSGGWLQVRKEGIMLWAHPQEDLAPQSQPTEVGQTVTLRLPKNLLEPGNYIAVGNCGPVSNRQPTLVREHSRMAIAQFHFNFTQLLAPRVMEFWTTYLNELGLPFCFSVGFDEFGYSRHDPGILVVQRCHQETILRVLPQYFKSLPERTNPQVPVFTKQIGPGVSYSELPRVPLQSGVQENFHLHRCHLIAAGLLRAWETLESDIFAAVQDQIQSAGLSLDRFHLDPPNDGD</sequence>